<name>A0A026WJT9_OOCBI</name>
<reference evidence="1 2" key="1">
    <citation type="journal article" date="2014" name="Curr. Biol.">
        <title>The genome of the clonal raider ant Cerapachys biroi.</title>
        <authorList>
            <person name="Oxley P.R."/>
            <person name="Ji L."/>
            <person name="Fetter-Pruneda I."/>
            <person name="McKenzie S.K."/>
            <person name="Li C."/>
            <person name="Hu H."/>
            <person name="Zhang G."/>
            <person name="Kronauer D.J."/>
        </authorList>
    </citation>
    <scope>NUCLEOTIDE SEQUENCE [LARGE SCALE GENOMIC DNA]</scope>
</reference>
<gene>
    <name evidence="1" type="ORF">X777_02846</name>
</gene>
<dbReference type="Proteomes" id="UP000053097">
    <property type="component" value="Unassembled WGS sequence"/>
</dbReference>
<dbReference type="AlphaFoldDB" id="A0A026WJT9"/>
<proteinExistence type="predicted"/>
<dbReference type="EMBL" id="KK107167">
    <property type="protein sequence ID" value="EZA56228.1"/>
    <property type="molecule type" value="Genomic_DNA"/>
</dbReference>
<evidence type="ECO:0000313" key="1">
    <source>
        <dbReference type="EMBL" id="EZA56228.1"/>
    </source>
</evidence>
<protein>
    <submittedName>
        <fullName evidence="1">Uncharacterized protein</fullName>
    </submittedName>
</protein>
<sequence length="122" mass="13119">MHSGVATRAARGGWPDGWLVAKGLRRGAAVVVPCGFGSPKEGSSQSTRDHPVRDTFIVTVVSTPSLEPCEKHFLPPPIERVRDTARADEKDAKGNLGGHPVRDPIQLYIDVTRKDVPESLAA</sequence>
<keyword evidence="2" id="KW-1185">Reference proteome</keyword>
<accession>A0A026WJT9</accession>
<evidence type="ECO:0000313" key="2">
    <source>
        <dbReference type="Proteomes" id="UP000053097"/>
    </source>
</evidence>
<organism evidence="1 2">
    <name type="scientific">Ooceraea biroi</name>
    <name type="common">Clonal raider ant</name>
    <name type="synonym">Cerapachys biroi</name>
    <dbReference type="NCBI Taxonomy" id="2015173"/>
    <lineage>
        <taxon>Eukaryota</taxon>
        <taxon>Metazoa</taxon>
        <taxon>Ecdysozoa</taxon>
        <taxon>Arthropoda</taxon>
        <taxon>Hexapoda</taxon>
        <taxon>Insecta</taxon>
        <taxon>Pterygota</taxon>
        <taxon>Neoptera</taxon>
        <taxon>Endopterygota</taxon>
        <taxon>Hymenoptera</taxon>
        <taxon>Apocrita</taxon>
        <taxon>Aculeata</taxon>
        <taxon>Formicoidea</taxon>
        <taxon>Formicidae</taxon>
        <taxon>Dorylinae</taxon>
        <taxon>Ooceraea</taxon>
    </lineage>
</organism>